<feature type="signal peptide" evidence="1">
    <location>
        <begin position="1"/>
        <end position="20"/>
    </location>
</feature>
<dbReference type="PROSITE" id="PS52015">
    <property type="entry name" value="TONB_CTD"/>
    <property type="match status" value="1"/>
</dbReference>
<protein>
    <submittedName>
        <fullName evidence="3">Energy transducer TonB</fullName>
    </submittedName>
</protein>
<evidence type="ECO:0000313" key="3">
    <source>
        <dbReference type="EMBL" id="QNR23063.1"/>
    </source>
</evidence>
<dbReference type="EMBL" id="CP060139">
    <property type="protein sequence ID" value="QNR23063.1"/>
    <property type="molecule type" value="Genomic_DNA"/>
</dbReference>
<organism evidence="3 4">
    <name type="scientific">Croceimicrobium hydrocarbonivorans</name>
    <dbReference type="NCBI Taxonomy" id="2761580"/>
    <lineage>
        <taxon>Bacteria</taxon>
        <taxon>Pseudomonadati</taxon>
        <taxon>Bacteroidota</taxon>
        <taxon>Flavobacteriia</taxon>
        <taxon>Flavobacteriales</taxon>
        <taxon>Owenweeksiaceae</taxon>
        <taxon>Croceimicrobium</taxon>
    </lineage>
</organism>
<dbReference type="SUPFAM" id="SSF74653">
    <property type="entry name" value="TolA/TonB C-terminal domain"/>
    <property type="match status" value="1"/>
</dbReference>
<dbReference type="InterPro" id="IPR051045">
    <property type="entry name" value="TonB-dependent_transducer"/>
</dbReference>
<evidence type="ECO:0000259" key="2">
    <source>
        <dbReference type="PROSITE" id="PS52015"/>
    </source>
</evidence>
<dbReference type="GO" id="GO:0055085">
    <property type="term" value="P:transmembrane transport"/>
    <property type="evidence" value="ECO:0007669"/>
    <property type="project" value="InterPro"/>
</dbReference>
<dbReference type="GO" id="GO:0098797">
    <property type="term" value="C:plasma membrane protein complex"/>
    <property type="evidence" value="ECO:0007669"/>
    <property type="project" value="TreeGrafter"/>
</dbReference>
<dbReference type="AlphaFoldDB" id="A0A7H0VBG5"/>
<feature type="domain" description="TonB C-terminal" evidence="2">
    <location>
        <begin position="339"/>
        <end position="429"/>
    </location>
</feature>
<gene>
    <name evidence="3" type="ORF">H4K34_11815</name>
</gene>
<dbReference type="InterPro" id="IPR037682">
    <property type="entry name" value="TonB_C"/>
</dbReference>
<dbReference type="PANTHER" id="PTHR33446">
    <property type="entry name" value="PROTEIN TONB-RELATED"/>
    <property type="match status" value="1"/>
</dbReference>
<evidence type="ECO:0000256" key="1">
    <source>
        <dbReference type="SAM" id="SignalP"/>
    </source>
</evidence>
<dbReference type="GO" id="GO:0031992">
    <property type="term" value="F:energy transducer activity"/>
    <property type="evidence" value="ECO:0007669"/>
    <property type="project" value="TreeGrafter"/>
</dbReference>
<dbReference type="Proteomes" id="UP000516305">
    <property type="component" value="Chromosome"/>
</dbReference>
<dbReference type="Pfam" id="PF03544">
    <property type="entry name" value="TonB_C"/>
    <property type="match status" value="1"/>
</dbReference>
<keyword evidence="1" id="KW-0732">Signal</keyword>
<dbReference type="KEGG" id="chyd:H4K34_11815"/>
<evidence type="ECO:0000313" key="4">
    <source>
        <dbReference type="Proteomes" id="UP000516305"/>
    </source>
</evidence>
<accession>A0A7H0VBG5</accession>
<reference evidence="3 4" key="1">
    <citation type="submission" date="2020-08" db="EMBL/GenBank/DDBJ databases">
        <title>Croceimicrobium hydrocarbonivorans gen. nov., sp. nov., a novel marine bacterium isolated from a bacterial consortium that degrades polyethylene terephthalate.</title>
        <authorList>
            <person name="Liu R."/>
        </authorList>
    </citation>
    <scope>NUCLEOTIDE SEQUENCE [LARGE SCALE GENOMIC DNA]</scope>
    <source>
        <strain evidence="3 4">A20-9</strain>
    </source>
</reference>
<name>A0A7H0VBG5_9FLAO</name>
<dbReference type="RefSeq" id="WP_210757600.1">
    <property type="nucleotide sequence ID" value="NZ_CP060139.1"/>
</dbReference>
<dbReference type="PANTHER" id="PTHR33446:SF2">
    <property type="entry name" value="PROTEIN TONB"/>
    <property type="match status" value="1"/>
</dbReference>
<keyword evidence="4" id="KW-1185">Reference proteome</keyword>
<dbReference type="Gene3D" id="3.30.1150.10">
    <property type="match status" value="1"/>
</dbReference>
<sequence>MKKTLLICLLSIAFQSWSQAQVFPIRGCADEACSEQRYQALMNSVAHGIYQGTGFEYNDSISLSLKVDENRQLELTKSFAWINEAAPIRYFSALKSLADSAALIPGQEFQLHWKQEFNSKDLTVPEIDINSAFPTANACSQFNRKAQLGCAKYVISYQLDEATKITIPEDELKAELHYSRGRLRRVFISRAPISQKNVLTAFQGFPVYDTVNFNKHSLPGAGEYHIKYSRPFQIDPQKLKAHIQDSYGFYIQNQLWSQLRLAIDPNHQIPEIDTLSFNKKYTIALLEYLEAELQNGSIPSQMWAVKKKKELNDSSEEKKDIPIYSGCDPDLERDKQIVCFQRGIMGFITQNFEFPEICKQNGQGGRIYVEFRIEEDGSISTIEVNKKSFPLLDIEGIRVISILPNFSSPIPGGKITPFDFILPINAKLQ</sequence>
<feature type="chain" id="PRO_5029019477" evidence="1">
    <location>
        <begin position="21"/>
        <end position="429"/>
    </location>
</feature>
<proteinExistence type="predicted"/>